<organism evidence="1 2">
    <name type="scientific">Ficus carica</name>
    <name type="common">Common fig</name>
    <dbReference type="NCBI Taxonomy" id="3494"/>
    <lineage>
        <taxon>Eukaryota</taxon>
        <taxon>Viridiplantae</taxon>
        <taxon>Streptophyta</taxon>
        <taxon>Embryophyta</taxon>
        <taxon>Tracheophyta</taxon>
        <taxon>Spermatophyta</taxon>
        <taxon>Magnoliopsida</taxon>
        <taxon>eudicotyledons</taxon>
        <taxon>Gunneridae</taxon>
        <taxon>Pentapetalae</taxon>
        <taxon>rosids</taxon>
        <taxon>fabids</taxon>
        <taxon>Rosales</taxon>
        <taxon>Moraceae</taxon>
        <taxon>Ficeae</taxon>
        <taxon>Ficus</taxon>
    </lineage>
</organism>
<protein>
    <submittedName>
        <fullName evidence="1">Uncharacterized protein</fullName>
    </submittedName>
</protein>
<evidence type="ECO:0000313" key="2">
    <source>
        <dbReference type="Proteomes" id="UP001187192"/>
    </source>
</evidence>
<dbReference type="EMBL" id="BTGU01002714">
    <property type="protein sequence ID" value="GMN21180.1"/>
    <property type="molecule type" value="Genomic_DNA"/>
</dbReference>
<comment type="caution">
    <text evidence="1">The sequence shown here is derived from an EMBL/GenBank/DDBJ whole genome shotgun (WGS) entry which is preliminary data.</text>
</comment>
<proteinExistence type="predicted"/>
<gene>
    <name evidence="1" type="ORF">TIFTF001_043250</name>
</gene>
<sequence>MKVKEASLHFMVIRTWRNRKPPNPTLFLIHAMLFCVMMLHEQGMEALFWCTKLLDVFRDCWGFGGSIQHHHTTSSSMSRAWRLCFGVPSF</sequence>
<reference evidence="1" key="1">
    <citation type="submission" date="2023-07" db="EMBL/GenBank/DDBJ databases">
        <title>draft genome sequence of fig (Ficus carica).</title>
        <authorList>
            <person name="Takahashi T."/>
            <person name="Nishimura K."/>
        </authorList>
    </citation>
    <scope>NUCLEOTIDE SEQUENCE</scope>
</reference>
<keyword evidence="2" id="KW-1185">Reference proteome</keyword>
<dbReference type="AlphaFoldDB" id="A0AA87YZW5"/>
<accession>A0AA87YZW5</accession>
<dbReference type="Proteomes" id="UP001187192">
    <property type="component" value="Unassembled WGS sequence"/>
</dbReference>
<name>A0AA87YZW5_FICCA</name>
<evidence type="ECO:0000313" key="1">
    <source>
        <dbReference type="EMBL" id="GMN21180.1"/>
    </source>
</evidence>